<dbReference type="VEuPathDB" id="FungiDB:AeMF1_001127"/>
<keyword evidence="3" id="KW-1185">Reference proteome</keyword>
<dbReference type="PANTHER" id="PTHR35866:SF1">
    <property type="entry name" value="YKGJ FAMILY CYSTEINE CLUSTER PROTEIN"/>
    <property type="match status" value="1"/>
</dbReference>
<dbReference type="AlphaFoldDB" id="A0A6G0X7K0"/>
<evidence type="ECO:0000313" key="3">
    <source>
        <dbReference type="Proteomes" id="UP000481153"/>
    </source>
</evidence>
<protein>
    <recommendedName>
        <fullName evidence="4">Zinc/iron-chelating domain-containing protein</fullName>
    </recommendedName>
</protein>
<proteinExistence type="predicted"/>
<dbReference type="Pfam" id="PF03692">
    <property type="entry name" value="CxxCxxCC"/>
    <property type="match status" value="1"/>
</dbReference>
<dbReference type="EMBL" id="VJMJ01000090">
    <property type="protein sequence ID" value="KAF0735993.1"/>
    <property type="molecule type" value="Genomic_DNA"/>
</dbReference>
<organism evidence="2 3">
    <name type="scientific">Aphanomyces euteiches</name>
    <dbReference type="NCBI Taxonomy" id="100861"/>
    <lineage>
        <taxon>Eukaryota</taxon>
        <taxon>Sar</taxon>
        <taxon>Stramenopiles</taxon>
        <taxon>Oomycota</taxon>
        <taxon>Saprolegniomycetes</taxon>
        <taxon>Saprolegniales</taxon>
        <taxon>Verrucalvaceae</taxon>
        <taxon>Aphanomyces</taxon>
    </lineage>
</organism>
<reference evidence="2 3" key="1">
    <citation type="submission" date="2019-07" db="EMBL/GenBank/DDBJ databases">
        <title>Genomics analysis of Aphanomyces spp. identifies a new class of oomycete effector associated with host adaptation.</title>
        <authorList>
            <person name="Gaulin E."/>
        </authorList>
    </citation>
    <scope>NUCLEOTIDE SEQUENCE [LARGE SCALE GENOMIC DNA]</scope>
    <source>
        <strain evidence="2 3">ATCC 201684</strain>
    </source>
</reference>
<accession>A0A6G0X7K0</accession>
<evidence type="ECO:0000313" key="2">
    <source>
        <dbReference type="EMBL" id="KAF0735993.1"/>
    </source>
</evidence>
<evidence type="ECO:0008006" key="4">
    <source>
        <dbReference type="Google" id="ProtNLM"/>
    </source>
</evidence>
<dbReference type="InterPro" id="IPR005358">
    <property type="entry name" value="Puta_zinc/iron-chelating_dom"/>
</dbReference>
<gene>
    <name evidence="2" type="ORF">Ae201684_007586</name>
</gene>
<feature type="region of interest" description="Disordered" evidence="1">
    <location>
        <begin position="86"/>
        <end position="106"/>
    </location>
</feature>
<comment type="caution">
    <text evidence="2">The sequence shown here is derived from an EMBL/GenBank/DDBJ whole genome shotgun (WGS) entry which is preliminary data.</text>
</comment>
<sequence>MATAVNESVPAFLDKYTRRQGRGGKSFFQLKQTRTTDGFDCIFLDRKQVKGKAICRLYNARPMQCRTWPFWPENLESRQSWESLKTAKDGCPGINKGPPSSVEHISQQRDDMMNWRLRLAKPTKLK</sequence>
<name>A0A6G0X7K0_9STRA</name>
<dbReference type="Proteomes" id="UP000481153">
    <property type="component" value="Unassembled WGS sequence"/>
</dbReference>
<dbReference type="PANTHER" id="PTHR35866">
    <property type="entry name" value="PUTATIVE-RELATED"/>
    <property type="match status" value="1"/>
</dbReference>
<evidence type="ECO:0000256" key="1">
    <source>
        <dbReference type="SAM" id="MobiDB-lite"/>
    </source>
</evidence>